<reference evidence="1 2" key="1">
    <citation type="submission" date="2020-05" db="EMBL/GenBank/DDBJ databases">
        <title>Complete genome sequence of Gemmatimonas greenlandica TET16.</title>
        <authorList>
            <person name="Zeng Y."/>
        </authorList>
    </citation>
    <scope>NUCLEOTIDE SEQUENCE [LARGE SCALE GENOMIC DNA]</scope>
    <source>
        <strain evidence="1 2">TET16</strain>
    </source>
</reference>
<gene>
    <name evidence="1" type="ORF">HKW67_17345</name>
</gene>
<evidence type="ECO:0000313" key="2">
    <source>
        <dbReference type="Proteomes" id="UP000500938"/>
    </source>
</evidence>
<dbReference type="Proteomes" id="UP000500938">
    <property type="component" value="Chromosome"/>
</dbReference>
<dbReference type="RefSeq" id="WP_171226589.1">
    <property type="nucleotide sequence ID" value="NZ_CP053085.1"/>
</dbReference>
<name>A0A6M4IUH7_9BACT</name>
<dbReference type="AlphaFoldDB" id="A0A6M4IUH7"/>
<proteinExistence type="predicted"/>
<keyword evidence="2" id="KW-1185">Reference proteome</keyword>
<sequence length="150" mass="16388">MSNFLDPQAFPFTEKELRAAVFLLAPGASGEELFHAVLDACASVRSENARATEARLRGSIEPEDINDAVLSLPTELYAALAVSDPTTEQRVEALLAGWRALNRKAWSQQLMPDVLPTLDEAEAQALAEWSSMKARLAATRHKLNTDGPRT</sequence>
<dbReference type="EMBL" id="CP053085">
    <property type="protein sequence ID" value="QJR37156.1"/>
    <property type="molecule type" value="Genomic_DNA"/>
</dbReference>
<protein>
    <submittedName>
        <fullName evidence="1">Uncharacterized protein</fullName>
    </submittedName>
</protein>
<dbReference type="KEGG" id="ggr:HKW67_17345"/>
<organism evidence="1 2">
    <name type="scientific">Gemmatimonas groenlandica</name>
    <dbReference type="NCBI Taxonomy" id="2732249"/>
    <lineage>
        <taxon>Bacteria</taxon>
        <taxon>Pseudomonadati</taxon>
        <taxon>Gemmatimonadota</taxon>
        <taxon>Gemmatimonadia</taxon>
        <taxon>Gemmatimonadales</taxon>
        <taxon>Gemmatimonadaceae</taxon>
        <taxon>Gemmatimonas</taxon>
    </lineage>
</organism>
<accession>A0A6M4IUH7</accession>
<evidence type="ECO:0000313" key="1">
    <source>
        <dbReference type="EMBL" id="QJR37156.1"/>
    </source>
</evidence>